<evidence type="ECO:0000256" key="10">
    <source>
        <dbReference type="RuleBase" id="RU000304"/>
    </source>
</evidence>
<dbReference type="FunFam" id="1.10.510.10:FF:001023">
    <property type="entry name" value="Os07g0541700 protein"/>
    <property type="match status" value="1"/>
</dbReference>
<dbReference type="Pfam" id="PF00069">
    <property type="entry name" value="Pkinase"/>
    <property type="match status" value="2"/>
</dbReference>
<name>A0A059A143_EUCGR</name>
<dbReference type="Gene3D" id="1.10.510.10">
    <property type="entry name" value="Transferase(Phosphotransferase) domain 1"/>
    <property type="match status" value="1"/>
</dbReference>
<dbReference type="GO" id="GO:0005886">
    <property type="term" value="C:plasma membrane"/>
    <property type="evidence" value="ECO:0000318"/>
    <property type="project" value="GO_Central"/>
</dbReference>
<dbReference type="GO" id="GO:0005524">
    <property type="term" value="F:ATP binding"/>
    <property type="evidence" value="ECO:0007669"/>
    <property type="project" value="UniProtKB-UniRule"/>
</dbReference>
<keyword evidence="3" id="KW-0808">Transferase</keyword>
<keyword evidence="4 9" id="KW-0547">Nucleotide-binding</keyword>
<dbReference type="PROSITE" id="PS00107">
    <property type="entry name" value="PROTEIN_KINASE_ATP"/>
    <property type="match status" value="1"/>
</dbReference>
<evidence type="ECO:0000256" key="4">
    <source>
        <dbReference type="ARBA" id="ARBA00022741"/>
    </source>
</evidence>
<evidence type="ECO:0000256" key="5">
    <source>
        <dbReference type="ARBA" id="ARBA00022777"/>
    </source>
</evidence>
<evidence type="ECO:0000256" key="3">
    <source>
        <dbReference type="ARBA" id="ARBA00022679"/>
    </source>
</evidence>
<dbReference type="Gramene" id="KCW47867">
    <property type="protein sequence ID" value="KCW47867"/>
    <property type="gene ID" value="EUGRSUZ_K01609"/>
</dbReference>
<dbReference type="SUPFAM" id="SSF56112">
    <property type="entry name" value="Protein kinase-like (PK-like)"/>
    <property type="match status" value="1"/>
</dbReference>
<dbReference type="InterPro" id="IPR017441">
    <property type="entry name" value="Protein_kinase_ATP_BS"/>
</dbReference>
<keyword evidence="2 10" id="KW-0723">Serine/threonine-protein kinase</keyword>
<evidence type="ECO:0000256" key="7">
    <source>
        <dbReference type="ARBA" id="ARBA00047899"/>
    </source>
</evidence>
<dbReference type="AlphaFoldDB" id="A0A059A143"/>
<dbReference type="PROSITE" id="PS00108">
    <property type="entry name" value="PROTEIN_KINASE_ST"/>
    <property type="match status" value="1"/>
</dbReference>
<dbReference type="InterPro" id="IPR011009">
    <property type="entry name" value="Kinase-like_dom_sf"/>
</dbReference>
<dbReference type="GO" id="GO:0007165">
    <property type="term" value="P:signal transduction"/>
    <property type="evidence" value="ECO:0000318"/>
    <property type="project" value="GO_Central"/>
</dbReference>
<keyword evidence="5" id="KW-0418">Kinase</keyword>
<organism evidence="12">
    <name type="scientific">Eucalyptus grandis</name>
    <name type="common">Flooded gum</name>
    <dbReference type="NCBI Taxonomy" id="71139"/>
    <lineage>
        <taxon>Eukaryota</taxon>
        <taxon>Viridiplantae</taxon>
        <taxon>Streptophyta</taxon>
        <taxon>Embryophyta</taxon>
        <taxon>Tracheophyta</taxon>
        <taxon>Spermatophyta</taxon>
        <taxon>Magnoliopsida</taxon>
        <taxon>eudicotyledons</taxon>
        <taxon>Gunneridae</taxon>
        <taxon>Pentapetalae</taxon>
        <taxon>rosids</taxon>
        <taxon>malvids</taxon>
        <taxon>Myrtales</taxon>
        <taxon>Myrtaceae</taxon>
        <taxon>Myrtoideae</taxon>
        <taxon>Eucalypteae</taxon>
        <taxon>Eucalyptus</taxon>
    </lineage>
</organism>
<dbReference type="InParanoid" id="A0A059A143"/>
<feature type="domain" description="Protein kinase" evidence="11">
    <location>
        <begin position="102"/>
        <end position="424"/>
    </location>
</feature>
<dbReference type="SMART" id="SM00220">
    <property type="entry name" value="S_TKc"/>
    <property type="match status" value="1"/>
</dbReference>
<evidence type="ECO:0000313" key="12">
    <source>
        <dbReference type="EMBL" id="KCW47867.1"/>
    </source>
</evidence>
<evidence type="ECO:0000259" key="11">
    <source>
        <dbReference type="PROSITE" id="PS50011"/>
    </source>
</evidence>
<sequence length="466" mass="51918">MVFKFYTIDLTEDVDVSTLFVPPTPPPSSTVCLPLGKSFTRTMAVAGRAAEGVSCGFTVPAVEVSCWRPKTSSDDSKLQLLQPQVQLRKFTYQELEVATGNFSQENVLGRGGFGTVYRGILLDGSLVAIKRCFRPSGSAEVEVGSMARHRNLIQILGFCDSTEPQKPVKKGKTRTEPVEYLLVYPLAVNGSVASQLKERTALQPTLDWPTRMHIALGVARGLLYLHEGCSLQIIHCDIKPSNILLDENFEPLIGDFGLAKFMNHKDWNQQIQKSKSAGAPHQMAETKAVNNHKRPFLALERSAELYSTYRICGTYGYMPPEYLMRGELSAKNDVFAFGMVLLKLVSGLKPPVHLSDQEMNGFERVKYLLEHKELGALIDPSLRGDYDEYEAKKLVKLALLCLQDSSTKRPTMSEVVQILNGSCLDERWESEKEEMVADIWQTRPQSCSILTDLASHLDPVELSGPR</sequence>
<comment type="catalytic activity">
    <reaction evidence="8">
        <text>L-seryl-[protein] + ATP = O-phospho-L-seryl-[protein] + ADP + H(+)</text>
        <dbReference type="Rhea" id="RHEA:17989"/>
        <dbReference type="Rhea" id="RHEA-COMP:9863"/>
        <dbReference type="Rhea" id="RHEA-COMP:11604"/>
        <dbReference type="ChEBI" id="CHEBI:15378"/>
        <dbReference type="ChEBI" id="CHEBI:29999"/>
        <dbReference type="ChEBI" id="CHEBI:30616"/>
        <dbReference type="ChEBI" id="CHEBI:83421"/>
        <dbReference type="ChEBI" id="CHEBI:456216"/>
        <dbReference type="EC" id="2.7.11.1"/>
    </reaction>
</comment>
<evidence type="ECO:0000256" key="1">
    <source>
        <dbReference type="ARBA" id="ARBA00012513"/>
    </source>
</evidence>
<dbReference type="PROSITE" id="PS50011">
    <property type="entry name" value="PROTEIN_KINASE_DOM"/>
    <property type="match status" value="1"/>
</dbReference>
<comment type="catalytic activity">
    <reaction evidence="7">
        <text>L-threonyl-[protein] + ATP = O-phospho-L-threonyl-[protein] + ADP + H(+)</text>
        <dbReference type="Rhea" id="RHEA:46608"/>
        <dbReference type="Rhea" id="RHEA-COMP:11060"/>
        <dbReference type="Rhea" id="RHEA-COMP:11605"/>
        <dbReference type="ChEBI" id="CHEBI:15378"/>
        <dbReference type="ChEBI" id="CHEBI:30013"/>
        <dbReference type="ChEBI" id="CHEBI:30616"/>
        <dbReference type="ChEBI" id="CHEBI:61977"/>
        <dbReference type="ChEBI" id="CHEBI:456216"/>
        <dbReference type="EC" id="2.7.11.1"/>
    </reaction>
</comment>
<proteinExistence type="inferred from homology"/>
<protein>
    <recommendedName>
        <fullName evidence="1">non-specific serine/threonine protein kinase</fullName>
        <ecNumber evidence="1">2.7.11.1</ecNumber>
    </recommendedName>
</protein>
<feature type="binding site" evidence="9">
    <location>
        <position position="130"/>
    </location>
    <ligand>
        <name>ATP</name>
        <dbReference type="ChEBI" id="CHEBI:30616"/>
    </ligand>
</feature>
<evidence type="ECO:0000256" key="6">
    <source>
        <dbReference type="ARBA" id="ARBA00022840"/>
    </source>
</evidence>
<dbReference type="eggNOG" id="KOG1187">
    <property type="taxonomic scope" value="Eukaryota"/>
</dbReference>
<dbReference type="PANTHER" id="PTHR47989">
    <property type="entry name" value="OS01G0750732 PROTEIN"/>
    <property type="match status" value="1"/>
</dbReference>
<reference evidence="12" key="1">
    <citation type="submission" date="2013-07" db="EMBL/GenBank/DDBJ databases">
        <title>The genome of Eucalyptus grandis.</title>
        <authorList>
            <person name="Schmutz J."/>
            <person name="Hayes R."/>
            <person name="Myburg A."/>
            <person name="Tuskan G."/>
            <person name="Grattapaglia D."/>
            <person name="Rokhsar D.S."/>
        </authorList>
    </citation>
    <scope>NUCLEOTIDE SEQUENCE</scope>
    <source>
        <tissue evidence="12">Leaf extractions</tissue>
    </source>
</reference>
<keyword evidence="6 9" id="KW-0067">ATP-binding</keyword>
<dbReference type="EMBL" id="KK198763">
    <property type="protein sequence ID" value="KCW47867.1"/>
    <property type="molecule type" value="Genomic_DNA"/>
</dbReference>
<evidence type="ECO:0000256" key="2">
    <source>
        <dbReference type="ARBA" id="ARBA00022527"/>
    </source>
</evidence>
<dbReference type="PANTHER" id="PTHR47989:SF62">
    <property type="entry name" value="OS05G0423500 PROTEIN"/>
    <property type="match status" value="1"/>
</dbReference>
<dbReference type="EC" id="2.7.11.1" evidence="1"/>
<dbReference type="GO" id="GO:0004675">
    <property type="term" value="F:transmembrane receptor protein serine/threonine kinase activity"/>
    <property type="evidence" value="ECO:0000318"/>
    <property type="project" value="GO_Central"/>
</dbReference>
<evidence type="ECO:0000256" key="9">
    <source>
        <dbReference type="PROSITE-ProRule" id="PRU10141"/>
    </source>
</evidence>
<dbReference type="STRING" id="71139.A0A059A143"/>
<gene>
    <name evidence="12" type="ORF">EUGRSUZ_K01609</name>
</gene>
<dbReference type="InterPro" id="IPR008271">
    <property type="entry name" value="Ser/Thr_kinase_AS"/>
</dbReference>
<comment type="similarity">
    <text evidence="10">Belongs to the protein kinase superfamily.</text>
</comment>
<dbReference type="OMA" id="YSTYRIC"/>
<evidence type="ECO:0000256" key="8">
    <source>
        <dbReference type="ARBA" id="ARBA00048679"/>
    </source>
</evidence>
<accession>A0A059A143</accession>
<dbReference type="InterPro" id="IPR000719">
    <property type="entry name" value="Prot_kinase_dom"/>
</dbReference>
<dbReference type="Gene3D" id="3.30.200.20">
    <property type="entry name" value="Phosphorylase Kinase, domain 1"/>
    <property type="match status" value="1"/>
</dbReference>